<reference evidence="1" key="2">
    <citation type="journal article" date="2007" name="Science">
        <title>Draft genome sequence of the sexually transmitted pathogen Trichomonas vaginalis.</title>
        <authorList>
            <person name="Carlton J.M."/>
            <person name="Hirt R.P."/>
            <person name="Silva J.C."/>
            <person name="Delcher A.L."/>
            <person name="Schatz M."/>
            <person name="Zhao Q."/>
            <person name="Wortman J.R."/>
            <person name="Bidwell S.L."/>
            <person name="Alsmark U.C.M."/>
            <person name="Besteiro S."/>
            <person name="Sicheritz-Ponten T."/>
            <person name="Noel C.J."/>
            <person name="Dacks J.B."/>
            <person name="Foster P.G."/>
            <person name="Simillion C."/>
            <person name="Van de Peer Y."/>
            <person name="Miranda-Saavedra D."/>
            <person name="Barton G.J."/>
            <person name="Westrop G.D."/>
            <person name="Mueller S."/>
            <person name="Dessi D."/>
            <person name="Fiori P.L."/>
            <person name="Ren Q."/>
            <person name="Paulsen I."/>
            <person name="Zhang H."/>
            <person name="Bastida-Corcuera F.D."/>
            <person name="Simoes-Barbosa A."/>
            <person name="Brown M.T."/>
            <person name="Hayes R.D."/>
            <person name="Mukherjee M."/>
            <person name="Okumura C.Y."/>
            <person name="Schneider R."/>
            <person name="Smith A.J."/>
            <person name="Vanacova S."/>
            <person name="Villalvazo M."/>
            <person name="Haas B.J."/>
            <person name="Pertea M."/>
            <person name="Feldblyum T.V."/>
            <person name="Utterback T.R."/>
            <person name="Shu C.L."/>
            <person name="Osoegawa K."/>
            <person name="de Jong P.J."/>
            <person name="Hrdy I."/>
            <person name="Horvathova L."/>
            <person name="Zubacova Z."/>
            <person name="Dolezal P."/>
            <person name="Malik S.B."/>
            <person name="Logsdon J.M. Jr."/>
            <person name="Henze K."/>
            <person name="Gupta A."/>
            <person name="Wang C.C."/>
            <person name="Dunne R.L."/>
            <person name="Upcroft J.A."/>
            <person name="Upcroft P."/>
            <person name="White O."/>
            <person name="Salzberg S.L."/>
            <person name="Tang P."/>
            <person name="Chiu C.-H."/>
            <person name="Lee Y.-S."/>
            <person name="Embley T.M."/>
            <person name="Coombs G.H."/>
            <person name="Mottram J.C."/>
            <person name="Tachezy J."/>
            <person name="Fraser-Liggett C.M."/>
            <person name="Johnson P.J."/>
        </authorList>
    </citation>
    <scope>NUCLEOTIDE SEQUENCE [LARGE SCALE GENOMIC DNA]</scope>
    <source>
        <strain evidence="1">G3</strain>
    </source>
</reference>
<dbReference type="AlphaFoldDB" id="A2G496"/>
<sequence length="162" mass="19188">MLIDKYHLPSKGKDNNELYSKIASKCSYSLYSAVLFTQQMSLAQLKLEEINFSISNRNIFEYYHCAQRLYEGMILYLDLTKFSKEEKQKCIYTFSDVSNETYKMVDQFLKRCMLTTSNIRAWRTFSIFHTEILNNCIIRLTTYISNIIRCVQSGNIIRKLFT</sequence>
<evidence type="ECO:0000313" key="1">
    <source>
        <dbReference type="EMBL" id="EAX88024.1"/>
    </source>
</evidence>
<dbReference type="RefSeq" id="XP_001300954.1">
    <property type="nucleotide sequence ID" value="XM_001300953.1"/>
</dbReference>
<evidence type="ECO:0000313" key="2">
    <source>
        <dbReference type="Proteomes" id="UP000001542"/>
    </source>
</evidence>
<proteinExistence type="predicted"/>
<gene>
    <name evidence="1" type="ORF">TVAG_018960</name>
</gene>
<dbReference type="Proteomes" id="UP000001542">
    <property type="component" value="Unassembled WGS sequence"/>
</dbReference>
<dbReference type="VEuPathDB" id="TrichDB:TVAG_018960"/>
<name>A2G496_TRIV3</name>
<dbReference type="KEGG" id="tva:4745676"/>
<organism evidence="1 2">
    <name type="scientific">Trichomonas vaginalis (strain ATCC PRA-98 / G3)</name>
    <dbReference type="NCBI Taxonomy" id="412133"/>
    <lineage>
        <taxon>Eukaryota</taxon>
        <taxon>Metamonada</taxon>
        <taxon>Parabasalia</taxon>
        <taxon>Trichomonadida</taxon>
        <taxon>Trichomonadidae</taxon>
        <taxon>Trichomonas</taxon>
    </lineage>
</organism>
<protein>
    <submittedName>
        <fullName evidence="1">Uncharacterized protein</fullName>
    </submittedName>
</protein>
<keyword evidence="2" id="KW-1185">Reference proteome</keyword>
<dbReference type="SMR" id="A2G496"/>
<dbReference type="VEuPathDB" id="TrichDB:TVAGG3_0215650"/>
<dbReference type="InParanoid" id="A2G496"/>
<dbReference type="EMBL" id="DS114365">
    <property type="protein sequence ID" value="EAX88024.1"/>
    <property type="molecule type" value="Genomic_DNA"/>
</dbReference>
<accession>A2G496</accession>
<reference evidence="1" key="1">
    <citation type="submission" date="2006-10" db="EMBL/GenBank/DDBJ databases">
        <authorList>
            <person name="Amadeo P."/>
            <person name="Zhao Q."/>
            <person name="Wortman J."/>
            <person name="Fraser-Liggett C."/>
            <person name="Carlton J."/>
        </authorList>
    </citation>
    <scope>NUCLEOTIDE SEQUENCE</scope>
    <source>
        <strain evidence="1">G3</strain>
    </source>
</reference>